<dbReference type="Gene3D" id="2.60.40.420">
    <property type="entry name" value="Cupredoxins - blue copper proteins"/>
    <property type="match status" value="3"/>
</dbReference>
<organism evidence="9">
    <name type="scientific">Monochamus alternatus</name>
    <name type="common">Japanese pine sawyer beetle</name>
    <dbReference type="NCBI Taxonomy" id="192382"/>
    <lineage>
        <taxon>Eukaryota</taxon>
        <taxon>Metazoa</taxon>
        <taxon>Ecdysozoa</taxon>
        <taxon>Arthropoda</taxon>
        <taxon>Hexapoda</taxon>
        <taxon>Insecta</taxon>
        <taxon>Pterygota</taxon>
        <taxon>Neoptera</taxon>
        <taxon>Endopterygota</taxon>
        <taxon>Coleoptera</taxon>
        <taxon>Polyphaga</taxon>
        <taxon>Cucujiformia</taxon>
        <taxon>Chrysomeloidea</taxon>
        <taxon>Cerambycidae</taxon>
        <taxon>Lamiinae</taxon>
        <taxon>Monochamini</taxon>
        <taxon>Monochamus</taxon>
    </lineage>
</organism>
<dbReference type="FunFam" id="2.60.40.420:FF:000031">
    <property type="entry name" value="Laccase-2 isoform A"/>
    <property type="match status" value="1"/>
</dbReference>
<reference evidence="9" key="1">
    <citation type="submission" date="2016-10" db="EMBL/GenBank/DDBJ databases">
        <title>A novel laccase gene Ma-laccase 1 from Monochamus alternatus: expression profiles of different stages.</title>
        <authorList>
            <person name="Hu X."/>
        </authorList>
    </citation>
    <scope>NUCLEOTIDE SEQUENCE</scope>
</reference>
<dbReference type="InterPro" id="IPR008972">
    <property type="entry name" value="Cupredoxin"/>
</dbReference>
<keyword evidence="2" id="KW-0479">Metal-binding</keyword>
<dbReference type="SUPFAM" id="SSF49503">
    <property type="entry name" value="Cupredoxins"/>
    <property type="match status" value="3"/>
</dbReference>
<dbReference type="Pfam" id="PF07731">
    <property type="entry name" value="Cu-oxidase_2"/>
    <property type="match status" value="1"/>
</dbReference>
<dbReference type="PANTHER" id="PTHR11709:SF394">
    <property type="entry name" value="FI03373P-RELATED"/>
    <property type="match status" value="1"/>
</dbReference>
<name>A0A291KZC6_MONAT</name>
<dbReference type="EMBL" id="KY073340">
    <property type="protein sequence ID" value="ATI08981.1"/>
    <property type="molecule type" value="mRNA"/>
</dbReference>
<dbReference type="GO" id="GO:0005507">
    <property type="term" value="F:copper ion binding"/>
    <property type="evidence" value="ECO:0007669"/>
    <property type="project" value="InterPro"/>
</dbReference>
<dbReference type="Pfam" id="PF00394">
    <property type="entry name" value="Cu-oxidase"/>
    <property type="match status" value="1"/>
</dbReference>
<keyword evidence="4" id="KW-0186">Copper</keyword>
<protein>
    <submittedName>
        <fullName evidence="9">Laccase I</fullName>
    </submittedName>
</protein>
<dbReference type="InterPro" id="IPR001117">
    <property type="entry name" value="Cu-oxidase_2nd"/>
</dbReference>
<accession>A0A291KZC6</accession>
<evidence type="ECO:0000256" key="2">
    <source>
        <dbReference type="ARBA" id="ARBA00022723"/>
    </source>
</evidence>
<dbReference type="CDD" id="cd13905">
    <property type="entry name" value="CuRO_3_tcLLC2_insect_like"/>
    <property type="match status" value="1"/>
</dbReference>
<dbReference type="PANTHER" id="PTHR11709">
    <property type="entry name" value="MULTI-COPPER OXIDASE"/>
    <property type="match status" value="1"/>
</dbReference>
<dbReference type="CDD" id="cd13884">
    <property type="entry name" value="CuRO_2_tcLCC_insect_like"/>
    <property type="match status" value="1"/>
</dbReference>
<dbReference type="SMR" id="A0A291KZC6"/>
<evidence type="ECO:0000259" key="7">
    <source>
        <dbReference type="Pfam" id="PF07731"/>
    </source>
</evidence>
<evidence type="ECO:0000259" key="8">
    <source>
        <dbReference type="Pfam" id="PF07732"/>
    </source>
</evidence>
<dbReference type="PROSITE" id="PS00079">
    <property type="entry name" value="MULTICOPPER_OXIDASE1"/>
    <property type="match status" value="1"/>
</dbReference>
<keyword evidence="3" id="KW-0560">Oxidoreductase</keyword>
<feature type="domain" description="Plastocyanin-like" evidence="8">
    <location>
        <begin position="89"/>
        <end position="199"/>
    </location>
</feature>
<evidence type="ECO:0000256" key="4">
    <source>
        <dbReference type="ARBA" id="ARBA00023008"/>
    </source>
</evidence>
<dbReference type="GO" id="GO:0016491">
    <property type="term" value="F:oxidoreductase activity"/>
    <property type="evidence" value="ECO:0007669"/>
    <property type="project" value="UniProtKB-KW"/>
</dbReference>
<dbReference type="GO" id="GO:0006826">
    <property type="term" value="P:iron ion transport"/>
    <property type="evidence" value="ECO:0007669"/>
    <property type="project" value="TreeGrafter"/>
</dbReference>
<feature type="domain" description="Plastocyanin-like" evidence="6">
    <location>
        <begin position="216"/>
        <end position="370"/>
    </location>
</feature>
<sequence length="688" mass="78345">MFLVVSLFVIGTVRANVVYNEEQTDNQTATDVHLEYVLLNEDNPCARTCIEGASPMICRYHFKIEWYHTLSKACYDCPFNTSDCFRQDCVPGDGYKRAVVTVNRQIPGPTIEVCQGDIIVADVTNMLGSEGTTIHWHGQHQKNTPYMDGVPYVTQCPILPHDTFRYTFKAIQAGTHFWHSHIGMQRADGAFGAFIVRVPEEQDPHFQFYDYDLAAHVITVLDWEKETGLEKFLAHHHNDADNKPTTLLVNGLGRFVEFDDGSNSTVYIPTARFKVEQGYRYRFRVINAGFLNCPIEISVDNHTIKVISTDGSDVAPTDATSLVTYAGERFDFVLNADQDKALYWIRFRGLMDCDERFKRAHQVAVLEYGGLNTTMDDYPEGVTDYDTSHRDGTQINALNRGVESNSTYISMPQLESLEKWDTSLKSTPDIQYYIAYDFYKLNNPHFHKAPYYGFNNISDVNLRLLTPQFNHISMKTPPFPLLPQRNEITKDMFCNKDTMKDIDCVENYCECPHGLNVPLDAVVELIFVDEGFAYDANHPLHIHGYNFRIVAMERLGKNVTVEEVQRRDRQGLIKRNLLDAPLKDTVTVPDGGYTIVRFVASNPGYWIFHCHIEFHTEIGMALVLKVGEDHDMLPVPQNFPRCGDYLPELTHCEGDNCDNKCKDCNNAPVIKTVSLYIIVSLLASIHLS</sequence>
<dbReference type="GO" id="GO:0005886">
    <property type="term" value="C:plasma membrane"/>
    <property type="evidence" value="ECO:0007669"/>
    <property type="project" value="TreeGrafter"/>
</dbReference>
<dbReference type="InterPro" id="IPR011706">
    <property type="entry name" value="Cu-oxidase_C"/>
</dbReference>
<dbReference type="InterPro" id="IPR045087">
    <property type="entry name" value="Cu-oxidase_fam"/>
</dbReference>
<evidence type="ECO:0000256" key="1">
    <source>
        <dbReference type="ARBA" id="ARBA00010609"/>
    </source>
</evidence>
<feature type="chain" id="PRO_5012358126" evidence="5">
    <location>
        <begin position="16"/>
        <end position="688"/>
    </location>
</feature>
<evidence type="ECO:0000256" key="5">
    <source>
        <dbReference type="SAM" id="SignalP"/>
    </source>
</evidence>
<dbReference type="Pfam" id="PF07732">
    <property type="entry name" value="Cu-oxidase_3"/>
    <property type="match status" value="1"/>
</dbReference>
<dbReference type="InterPro" id="IPR002355">
    <property type="entry name" value="Cu_oxidase_Cu_BS"/>
</dbReference>
<evidence type="ECO:0000259" key="6">
    <source>
        <dbReference type="Pfam" id="PF00394"/>
    </source>
</evidence>
<feature type="domain" description="Plastocyanin-like" evidence="7">
    <location>
        <begin position="483"/>
        <end position="628"/>
    </location>
</feature>
<keyword evidence="5" id="KW-0732">Signal</keyword>
<dbReference type="FunFam" id="2.60.40.420:FF:000045">
    <property type="entry name" value="Laccase 2"/>
    <property type="match status" value="1"/>
</dbReference>
<dbReference type="PROSITE" id="PS00080">
    <property type="entry name" value="MULTICOPPER_OXIDASE2"/>
    <property type="match status" value="1"/>
</dbReference>
<dbReference type="CDD" id="cd13858">
    <property type="entry name" value="CuRO_1_tcLCC2_insect_like"/>
    <property type="match status" value="1"/>
</dbReference>
<dbReference type="InterPro" id="IPR033138">
    <property type="entry name" value="Cu_oxidase_CS"/>
</dbReference>
<feature type="signal peptide" evidence="5">
    <location>
        <begin position="1"/>
        <end position="15"/>
    </location>
</feature>
<dbReference type="InterPro" id="IPR011707">
    <property type="entry name" value="Cu-oxidase-like_N"/>
</dbReference>
<proteinExistence type="evidence at transcript level"/>
<comment type="similarity">
    <text evidence="1">Belongs to the multicopper oxidase family.</text>
</comment>
<evidence type="ECO:0000256" key="3">
    <source>
        <dbReference type="ARBA" id="ARBA00023002"/>
    </source>
</evidence>
<evidence type="ECO:0000313" key="9">
    <source>
        <dbReference type="EMBL" id="ATI08981.1"/>
    </source>
</evidence>
<dbReference type="AlphaFoldDB" id="A0A291KZC6"/>